<keyword evidence="2" id="KW-1185">Reference proteome</keyword>
<gene>
    <name evidence="1" type="ORF">F7725_002007</name>
</gene>
<dbReference type="OrthoDB" id="10500359at2759"/>
<sequence length="138" mass="15468">MGSENSSSRLFLAISCLSLGSRVIPSQMADSPLLLMSKNSRLQKRLTDEGSEANRGFQITKTDLVLVELGHTEVPLLLSHLRPSIQRLIHSCRFLTLLWWIEARLQAVEELIKAQLPVGVLIREFNEGINTQAPGKHR</sequence>
<dbReference type="AlphaFoldDB" id="A0A7J5Y496"/>
<dbReference type="EMBL" id="JAAKFY010000018">
    <property type="protein sequence ID" value="KAF3843158.1"/>
    <property type="molecule type" value="Genomic_DNA"/>
</dbReference>
<name>A0A7J5Y496_DISMA</name>
<proteinExistence type="predicted"/>
<organism evidence="1 2">
    <name type="scientific">Dissostichus mawsoni</name>
    <name type="common">Antarctic cod</name>
    <dbReference type="NCBI Taxonomy" id="36200"/>
    <lineage>
        <taxon>Eukaryota</taxon>
        <taxon>Metazoa</taxon>
        <taxon>Chordata</taxon>
        <taxon>Craniata</taxon>
        <taxon>Vertebrata</taxon>
        <taxon>Euteleostomi</taxon>
        <taxon>Actinopterygii</taxon>
        <taxon>Neopterygii</taxon>
        <taxon>Teleostei</taxon>
        <taxon>Neoteleostei</taxon>
        <taxon>Acanthomorphata</taxon>
        <taxon>Eupercaria</taxon>
        <taxon>Perciformes</taxon>
        <taxon>Notothenioidei</taxon>
        <taxon>Nototheniidae</taxon>
        <taxon>Dissostichus</taxon>
    </lineage>
</organism>
<comment type="caution">
    <text evidence="1">The sequence shown here is derived from an EMBL/GenBank/DDBJ whole genome shotgun (WGS) entry which is preliminary data.</text>
</comment>
<evidence type="ECO:0000313" key="2">
    <source>
        <dbReference type="Proteomes" id="UP000518266"/>
    </source>
</evidence>
<evidence type="ECO:0000313" key="1">
    <source>
        <dbReference type="EMBL" id="KAF3843158.1"/>
    </source>
</evidence>
<dbReference type="Proteomes" id="UP000518266">
    <property type="component" value="Unassembled WGS sequence"/>
</dbReference>
<protein>
    <submittedName>
        <fullName evidence="1">Uncharacterized protein</fullName>
    </submittedName>
</protein>
<accession>A0A7J5Y496</accession>
<reference evidence="1 2" key="1">
    <citation type="submission" date="2020-03" db="EMBL/GenBank/DDBJ databases">
        <title>Dissostichus mawsoni Genome sequencing and assembly.</title>
        <authorList>
            <person name="Park H."/>
        </authorList>
    </citation>
    <scope>NUCLEOTIDE SEQUENCE [LARGE SCALE GENOMIC DNA]</scope>
    <source>
        <strain evidence="1">DM0001</strain>
        <tissue evidence="1">Muscle</tissue>
    </source>
</reference>